<proteinExistence type="predicted"/>
<evidence type="ECO:0000313" key="4">
    <source>
        <dbReference type="EMBL" id="EWC61495.1"/>
    </source>
</evidence>
<feature type="compositionally biased region" description="Low complexity" evidence="2">
    <location>
        <begin position="222"/>
        <end position="234"/>
    </location>
</feature>
<gene>
    <name evidence="4" type="ORF">UO65_3233</name>
</gene>
<evidence type="ECO:0000259" key="3">
    <source>
        <dbReference type="PROSITE" id="PS51123"/>
    </source>
</evidence>
<keyword evidence="5" id="KW-1185">Reference proteome</keyword>
<dbReference type="PANTHER" id="PTHR30329:SF21">
    <property type="entry name" value="LIPOPROTEIN YIAD-RELATED"/>
    <property type="match status" value="1"/>
</dbReference>
<organism evidence="4 5">
    <name type="scientific">Actinokineospora spheciospongiae</name>
    <dbReference type="NCBI Taxonomy" id="909613"/>
    <lineage>
        <taxon>Bacteria</taxon>
        <taxon>Bacillati</taxon>
        <taxon>Actinomycetota</taxon>
        <taxon>Actinomycetes</taxon>
        <taxon>Pseudonocardiales</taxon>
        <taxon>Pseudonocardiaceae</taxon>
        <taxon>Actinokineospora</taxon>
    </lineage>
</organism>
<accession>W7IKU5</accession>
<dbReference type="Gene3D" id="3.30.1330.60">
    <property type="entry name" value="OmpA-like domain"/>
    <property type="match status" value="1"/>
</dbReference>
<evidence type="ECO:0000256" key="1">
    <source>
        <dbReference type="PROSITE-ProRule" id="PRU00473"/>
    </source>
</evidence>
<keyword evidence="1" id="KW-0472">Membrane</keyword>
<dbReference type="PROSITE" id="PS51123">
    <property type="entry name" value="OMPA_2"/>
    <property type="match status" value="1"/>
</dbReference>
<comment type="caution">
    <text evidence="4">The sequence shown here is derived from an EMBL/GenBank/DDBJ whole genome shotgun (WGS) entry which is preliminary data.</text>
</comment>
<dbReference type="InterPro" id="IPR036737">
    <property type="entry name" value="OmpA-like_sf"/>
</dbReference>
<dbReference type="AlphaFoldDB" id="W7IKU5"/>
<dbReference type="PANTHER" id="PTHR30329">
    <property type="entry name" value="STATOR ELEMENT OF FLAGELLAR MOTOR COMPLEX"/>
    <property type="match status" value="1"/>
</dbReference>
<sequence length="374" mass="37956">MLFGALVVGCAREAAGDDDVLVLAMTAGANEPAPALTARARQEITAALRGDHASLRVVVAGDQRPRVVEEGQLRLRRGAQVEHDGARRAALTRQEVERVGALLAGTGSGAARSDPLALLDHIGRTPGRVTGVLLSSGLQTTGPLATAVLGWDRVGAGATVERARSLGLVPDLTGKRVVFSGIGDTEAPQRPLPPQLRNRLVDFWTGLCRAGGAAECAVDPDPVTGGRPVSTTPVPTVPVPEPPVISEPVPQARPIALPSDVLFGPDSAVLLESAGPVLRQLAGNLPPGAGITLTGHTASVGPADTARRLSLARATAVRDALVALGVPGSAVTVLGVGFDEPLAVDVGPDGALDPVAAQRNRAVVVEVTAGGGRS</sequence>
<reference evidence="4 5" key="1">
    <citation type="journal article" date="2014" name="Genome Announc.">
        <title>Draft Genome Sequence of the Antitrypanosomally Active Sponge-Associated Bacterium Actinokineospora sp. Strain EG49.</title>
        <authorList>
            <person name="Harjes J."/>
            <person name="Ryu T."/>
            <person name="Abdelmohsen U.R."/>
            <person name="Moitinho-Silva L."/>
            <person name="Horn H."/>
            <person name="Ravasi T."/>
            <person name="Hentschel U."/>
        </authorList>
    </citation>
    <scope>NUCLEOTIDE SEQUENCE [LARGE SCALE GENOMIC DNA]</scope>
    <source>
        <strain evidence="4 5">EG49</strain>
    </source>
</reference>
<feature type="region of interest" description="Disordered" evidence="2">
    <location>
        <begin position="219"/>
        <end position="241"/>
    </location>
</feature>
<dbReference type="InterPro" id="IPR006665">
    <property type="entry name" value="OmpA-like"/>
</dbReference>
<dbReference type="InterPro" id="IPR050330">
    <property type="entry name" value="Bact_OuterMem_StrucFunc"/>
</dbReference>
<evidence type="ECO:0000256" key="2">
    <source>
        <dbReference type="SAM" id="MobiDB-lite"/>
    </source>
</evidence>
<feature type="domain" description="OmpA-like" evidence="3">
    <location>
        <begin position="250"/>
        <end position="371"/>
    </location>
</feature>
<dbReference type="STRING" id="909613.UO65_3233"/>
<dbReference type="Pfam" id="PF00691">
    <property type="entry name" value="OmpA"/>
    <property type="match status" value="1"/>
</dbReference>
<dbReference type="SUPFAM" id="SSF103088">
    <property type="entry name" value="OmpA-like"/>
    <property type="match status" value="1"/>
</dbReference>
<dbReference type="eggNOG" id="COG2885">
    <property type="taxonomic scope" value="Bacteria"/>
</dbReference>
<protein>
    <submittedName>
        <fullName evidence="4">OmpA</fullName>
    </submittedName>
</protein>
<evidence type="ECO:0000313" key="5">
    <source>
        <dbReference type="Proteomes" id="UP000019277"/>
    </source>
</evidence>
<dbReference type="GO" id="GO:0016020">
    <property type="term" value="C:membrane"/>
    <property type="evidence" value="ECO:0007669"/>
    <property type="project" value="UniProtKB-UniRule"/>
</dbReference>
<dbReference type="EMBL" id="AYXG01000109">
    <property type="protein sequence ID" value="EWC61495.1"/>
    <property type="molecule type" value="Genomic_DNA"/>
</dbReference>
<name>W7IKU5_9PSEU</name>
<dbReference type="Proteomes" id="UP000019277">
    <property type="component" value="Unassembled WGS sequence"/>
</dbReference>
<dbReference type="CDD" id="cd07185">
    <property type="entry name" value="OmpA_C-like"/>
    <property type="match status" value="1"/>
</dbReference>